<name>A0A330LX32_9GAMM</name>
<dbReference type="KEGG" id="sbk:SHEWBE_0147"/>
<protein>
    <submittedName>
        <fullName evidence="1">Uncharacterized protein</fullName>
    </submittedName>
</protein>
<dbReference type="Proteomes" id="UP000250123">
    <property type="component" value="Chromosome SHEWBE"/>
</dbReference>
<evidence type="ECO:0000313" key="1">
    <source>
        <dbReference type="EMBL" id="SQH74148.1"/>
    </source>
</evidence>
<accession>A0A330LX32</accession>
<organism evidence="1 2">
    <name type="scientific">Shewanella benthica</name>
    <dbReference type="NCBI Taxonomy" id="43661"/>
    <lineage>
        <taxon>Bacteria</taxon>
        <taxon>Pseudomonadati</taxon>
        <taxon>Pseudomonadota</taxon>
        <taxon>Gammaproteobacteria</taxon>
        <taxon>Alteromonadales</taxon>
        <taxon>Shewanellaceae</taxon>
        <taxon>Shewanella</taxon>
    </lineage>
</organism>
<proteinExistence type="predicted"/>
<dbReference type="EMBL" id="LS483452">
    <property type="protein sequence ID" value="SQH74148.1"/>
    <property type="molecule type" value="Genomic_DNA"/>
</dbReference>
<reference evidence="2" key="1">
    <citation type="submission" date="2018-06" db="EMBL/GenBank/DDBJ databases">
        <authorList>
            <person name="Cea G.-C."/>
            <person name="William W."/>
        </authorList>
    </citation>
    <scope>NUCLEOTIDE SEQUENCE [LARGE SCALE GENOMIC DNA]</scope>
    <source>
        <strain evidence="2">DB21MT-2</strain>
    </source>
</reference>
<evidence type="ECO:0000313" key="2">
    <source>
        <dbReference type="Proteomes" id="UP000250123"/>
    </source>
</evidence>
<dbReference type="AlphaFoldDB" id="A0A330LX32"/>
<gene>
    <name evidence="1" type="ORF">SHEWBE_0147</name>
</gene>
<sequence length="106" mass="11810">MSLTSLLVNADAKPLKIICHEFAPCSFQDSNNQLTDILVEIARLACKSWEQGCEIELFPNKRAKKAFHNGHFVAGIKSLPPPYGSQFQCLRLNTDFTLSSKVISVK</sequence>
<dbReference type="SUPFAM" id="SSF53850">
    <property type="entry name" value="Periplasmic binding protein-like II"/>
    <property type="match status" value="1"/>
</dbReference>